<sequence length="300" mass="34918">MAPFSKTEIVRTDDGRVLKFEHGKPFGDFTVNLGPCIKVEIGPKPAVHYVWRSMLSSVSPKWGMYLKNPPFFAHFAGILQLPDDEPMVFRNVMLWAARRVEPHDTVRLPDESFDLVKMYIFARKHNVFELFRDIIKEFFALFAGVKYNPSQLYQVPRLRVVQYLFEHGGPILGHHDELQDFFTELLAMRVPYEGLILLFRSGRISGRLKGHIMYKMPGNSLRQFQDFHRKDSDAPTELRLSDYLVQGRPTASHMIWKDDRLVKEHVYDSEGDLQEIREYDEKQNIVKRVDLNPDGGVPLP</sequence>
<keyword evidence="2" id="KW-1185">Reference proteome</keyword>
<evidence type="ECO:0000313" key="1">
    <source>
        <dbReference type="EMBL" id="KAF4311604.1"/>
    </source>
</evidence>
<reference evidence="1" key="1">
    <citation type="submission" date="2020-04" db="EMBL/GenBank/DDBJ databases">
        <title>Genome Assembly and Annotation of Botryosphaeria dothidea sdau 11-99, a Latent Pathogen of Apple Fruit Ring Rot in China.</title>
        <authorList>
            <person name="Yu C."/>
            <person name="Diao Y."/>
            <person name="Lu Q."/>
            <person name="Zhao J."/>
            <person name="Cui S."/>
            <person name="Peng C."/>
            <person name="He B."/>
            <person name="Liu H."/>
        </authorList>
    </citation>
    <scope>NUCLEOTIDE SEQUENCE [LARGE SCALE GENOMIC DNA]</scope>
    <source>
        <strain evidence="1">Sdau11-99</strain>
    </source>
</reference>
<comment type="caution">
    <text evidence="1">The sequence shown here is derived from an EMBL/GenBank/DDBJ whole genome shotgun (WGS) entry which is preliminary data.</text>
</comment>
<protein>
    <submittedName>
        <fullName evidence="1">Uncharacterized protein</fullName>
    </submittedName>
</protein>
<organism evidence="1 2">
    <name type="scientific">Botryosphaeria dothidea</name>
    <dbReference type="NCBI Taxonomy" id="55169"/>
    <lineage>
        <taxon>Eukaryota</taxon>
        <taxon>Fungi</taxon>
        <taxon>Dikarya</taxon>
        <taxon>Ascomycota</taxon>
        <taxon>Pezizomycotina</taxon>
        <taxon>Dothideomycetes</taxon>
        <taxon>Dothideomycetes incertae sedis</taxon>
        <taxon>Botryosphaeriales</taxon>
        <taxon>Botryosphaeriaceae</taxon>
        <taxon>Botryosphaeria</taxon>
    </lineage>
</organism>
<name>A0A8H4N581_9PEZI</name>
<dbReference type="EMBL" id="WWBZ02000009">
    <property type="protein sequence ID" value="KAF4311604.1"/>
    <property type="molecule type" value="Genomic_DNA"/>
</dbReference>
<proteinExistence type="predicted"/>
<dbReference type="AlphaFoldDB" id="A0A8H4N581"/>
<accession>A0A8H4N581</accession>
<evidence type="ECO:0000313" key="2">
    <source>
        <dbReference type="Proteomes" id="UP000572817"/>
    </source>
</evidence>
<gene>
    <name evidence="1" type="ORF">GTA08_BOTSDO12906</name>
</gene>
<dbReference type="Proteomes" id="UP000572817">
    <property type="component" value="Unassembled WGS sequence"/>
</dbReference>